<comment type="subcellular location">
    <subcellularLocation>
        <location evidence="1">Membrane</location>
        <topology evidence="1">Multi-pass membrane protein</topology>
    </subcellularLocation>
</comment>
<feature type="transmembrane region" description="Helical" evidence="9">
    <location>
        <begin position="12"/>
        <end position="30"/>
    </location>
</feature>
<feature type="transmembrane region" description="Helical" evidence="9">
    <location>
        <begin position="158"/>
        <end position="176"/>
    </location>
</feature>
<evidence type="ECO:0000259" key="10">
    <source>
        <dbReference type="PROSITE" id="PS50850"/>
    </source>
</evidence>
<evidence type="ECO:0000256" key="6">
    <source>
        <dbReference type="ARBA" id="ARBA00023136"/>
    </source>
</evidence>
<evidence type="ECO:0000313" key="11">
    <source>
        <dbReference type="EMBL" id="KAA1087673.1"/>
    </source>
</evidence>
<dbReference type="InterPro" id="IPR050360">
    <property type="entry name" value="MFS_Sugar_Transporters"/>
</dbReference>
<dbReference type="OrthoDB" id="2544694at2759"/>
<keyword evidence="3 8" id="KW-0813">Transport</keyword>
<evidence type="ECO:0000313" key="12">
    <source>
        <dbReference type="Proteomes" id="UP000324748"/>
    </source>
</evidence>
<feature type="transmembrane region" description="Helical" evidence="9">
    <location>
        <begin position="188"/>
        <end position="211"/>
    </location>
</feature>
<dbReference type="PANTHER" id="PTHR48022">
    <property type="entry name" value="PLASTIDIC GLUCOSE TRANSPORTER 4"/>
    <property type="match status" value="1"/>
</dbReference>
<keyword evidence="12" id="KW-1185">Reference proteome</keyword>
<dbReference type="InterPro" id="IPR005828">
    <property type="entry name" value="MFS_sugar_transport-like"/>
</dbReference>
<accession>A0A5B0NFS4</accession>
<dbReference type="Gene3D" id="1.20.1250.20">
    <property type="entry name" value="MFS general substrate transporter like domains"/>
    <property type="match status" value="1"/>
</dbReference>
<dbReference type="PANTHER" id="PTHR48022:SF68">
    <property type="entry name" value="MAJOR FACILITATOR SUPERFAMILY (MFS) PROFILE DOMAIN-CONTAINING PROTEIN-RELATED"/>
    <property type="match status" value="1"/>
</dbReference>
<protein>
    <recommendedName>
        <fullName evidence="10">Major facilitator superfamily (MFS) profile domain-containing protein</fullName>
    </recommendedName>
</protein>
<dbReference type="PROSITE" id="PS00216">
    <property type="entry name" value="SUGAR_TRANSPORT_1"/>
    <property type="match status" value="1"/>
</dbReference>
<organism evidence="11 12">
    <name type="scientific">Puccinia graminis f. sp. tritici</name>
    <dbReference type="NCBI Taxonomy" id="56615"/>
    <lineage>
        <taxon>Eukaryota</taxon>
        <taxon>Fungi</taxon>
        <taxon>Dikarya</taxon>
        <taxon>Basidiomycota</taxon>
        <taxon>Pucciniomycotina</taxon>
        <taxon>Pucciniomycetes</taxon>
        <taxon>Pucciniales</taxon>
        <taxon>Pucciniaceae</taxon>
        <taxon>Puccinia</taxon>
    </lineage>
</organism>
<gene>
    <name evidence="11" type="ORF">PGT21_035273</name>
</gene>
<dbReference type="InterPro" id="IPR005829">
    <property type="entry name" value="Sugar_transporter_CS"/>
</dbReference>
<dbReference type="EMBL" id="VSWC01000105">
    <property type="protein sequence ID" value="KAA1087673.1"/>
    <property type="molecule type" value="Genomic_DNA"/>
</dbReference>
<feature type="transmembrane region" description="Helical" evidence="9">
    <location>
        <begin position="380"/>
        <end position="405"/>
    </location>
</feature>
<dbReference type="GO" id="GO:0016020">
    <property type="term" value="C:membrane"/>
    <property type="evidence" value="ECO:0007669"/>
    <property type="project" value="UniProtKB-SubCell"/>
</dbReference>
<feature type="transmembrane region" description="Helical" evidence="9">
    <location>
        <begin position="446"/>
        <end position="467"/>
    </location>
</feature>
<comment type="similarity">
    <text evidence="2 8">Belongs to the major facilitator superfamily. Sugar transporter (TC 2.A.1.1) family.</text>
</comment>
<comment type="catalytic activity">
    <reaction evidence="7">
        <text>myo-inositol(out) + H(+)(out) = myo-inositol(in) + H(+)(in)</text>
        <dbReference type="Rhea" id="RHEA:60364"/>
        <dbReference type="ChEBI" id="CHEBI:15378"/>
        <dbReference type="ChEBI" id="CHEBI:17268"/>
    </reaction>
</comment>
<dbReference type="FunFam" id="1.20.1250.20:FF:000061">
    <property type="entry name" value="MFS sugar transporter"/>
    <property type="match status" value="1"/>
</dbReference>
<evidence type="ECO:0000256" key="5">
    <source>
        <dbReference type="ARBA" id="ARBA00022989"/>
    </source>
</evidence>
<dbReference type="SUPFAM" id="SSF103473">
    <property type="entry name" value="MFS general substrate transporter"/>
    <property type="match status" value="1"/>
</dbReference>
<evidence type="ECO:0000256" key="7">
    <source>
        <dbReference type="ARBA" id="ARBA00049119"/>
    </source>
</evidence>
<dbReference type="InterPro" id="IPR020846">
    <property type="entry name" value="MFS_dom"/>
</dbReference>
<feature type="domain" description="Major facilitator superfamily (MFS) profile" evidence="10">
    <location>
        <begin position="17"/>
        <end position="471"/>
    </location>
</feature>
<evidence type="ECO:0000256" key="2">
    <source>
        <dbReference type="ARBA" id="ARBA00010992"/>
    </source>
</evidence>
<feature type="transmembrane region" description="Helical" evidence="9">
    <location>
        <begin position="74"/>
        <end position="93"/>
    </location>
</feature>
<feature type="transmembrane region" description="Helical" evidence="9">
    <location>
        <begin position="346"/>
        <end position="368"/>
    </location>
</feature>
<evidence type="ECO:0000256" key="3">
    <source>
        <dbReference type="ARBA" id="ARBA00022448"/>
    </source>
</evidence>
<dbReference type="Proteomes" id="UP000324748">
    <property type="component" value="Unassembled WGS sequence"/>
</dbReference>
<dbReference type="GO" id="GO:0005351">
    <property type="term" value="F:carbohydrate:proton symporter activity"/>
    <property type="evidence" value="ECO:0007669"/>
    <property type="project" value="TreeGrafter"/>
</dbReference>
<feature type="transmembrane region" description="Helical" evidence="9">
    <location>
        <begin position="100"/>
        <end position="119"/>
    </location>
</feature>
<keyword evidence="4 9" id="KW-0812">Transmembrane</keyword>
<dbReference type="Pfam" id="PF00083">
    <property type="entry name" value="Sugar_tr"/>
    <property type="match status" value="1"/>
</dbReference>
<dbReference type="NCBIfam" id="TIGR00879">
    <property type="entry name" value="SP"/>
    <property type="match status" value="1"/>
</dbReference>
<dbReference type="PROSITE" id="PS50850">
    <property type="entry name" value="MFS"/>
    <property type="match status" value="1"/>
</dbReference>
<feature type="transmembrane region" description="Helical" evidence="9">
    <location>
        <begin position="125"/>
        <end position="146"/>
    </location>
</feature>
<keyword evidence="5 9" id="KW-1133">Transmembrane helix</keyword>
<evidence type="ECO:0000256" key="1">
    <source>
        <dbReference type="ARBA" id="ARBA00004141"/>
    </source>
</evidence>
<proteinExistence type="inferred from homology"/>
<dbReference type="InterPro" id="IPR036259">
    <property type="entry name" value="MFS_trans_sf"/>
</dbReference>
<dbReference type="PRINTS" id="PR00171">
    <property type="entry name" value="SUGRTRNSPORT"/>
</dbReference>
<comment type="caution">
    <text evidence="11">The sequence shown here is derived from an EMBL/GenBank/DDBJ whole genome shotgun (WGS) entry which is preliminary data.</text>
</comment>
<dbReference type="AlphaFoldDB" id="A0A5B0NFS4"/>
<dbReference type="InterPro" id="IPR003663">
    <property type="entry name" value="Sugar/inositol_transpt"/>
</dbReference>
<feature type="transmembrane region" description="Helical" evidence="9">
    <location>
        <begin position="417"/>
        <end position="440"/>
    </location>
</feature>
<sequence>MGQLYWGLTGDRLHLAVATLAGLGFLLFGYDQGVMGGLLTLPTFVKTFRSIDTTSVTLSPAQKKKNSTLQGTAVALYEIGCMIGALSCLYLGDRYGRRKVIFYGALIMICGATLQATAYHLAHFIIGRVVTGYGNGFITATVPTWQAECSKAHQRGKLVMIEGALITGGICLSYWVDFGMYFAQQSSASWRFPIALQIIFALIISLTVLSLPESPRWLIKQGRVTEAREVFSALQDSNKVDYFLVEKEIEDVQKSLALTGNSGLQDLFKMGRGRNFHRLVLGAVNQCFQQISGINLISFYAATIYQNYLGLSPMMSRIVAACNGTEYFLASWIAVYTIESYGRRKLMLLGSAGMGISMVGLAIATWAADPVSGKGSSGAAVVAAIFMFVFNSFFAIGWLGMTWLYPAEITPLEIRAASNGISTASNWIFNFIIVLITPIAFENIGYKTYIIFAVTNFFIFPVVYFFFPETAGRTLEEIDEIFECSGWTNVVDHSRLSAKRLRISQPQPLQPLTSL</sequence>
<evidence type="ECO:0000256" key="8">
    <source>
        <dbReference type="RuleBase" id="RU003346"/>
    </source>
</evidence>
<evidence type="ECO:0000256" key="9">
    <source>
        <dbReference type="SAM" id="Phobius"/>
    </source>
</evidence>
<reference evidence="11 12" key="1">
    <citation type="submission" date="2019-05" db="EMBL/GenBank/DDBJ databases">
        <title>Emergence of the Ug99 lineage of the wheat stem rust pathogen through somatic hybridization.</title>
        <authorList>
            <person name="Li F."/>
            <person name="Upadhyaya N.M."/>
            <person name="Sperschneider J."/>
            <person name="Matny O."/>
            <person name="Nguyen-Phuc H."/>
            <person name="Mago R."/>
            <person name="Raley C."/>
            <person name="Miller M.E."/>
            <person name="Silverstein K.A.T."/>
            <person name="Henningsen E."/>
            <person name="Hirsch C.D."/>
            <person name="Visser B."/>
            <person name="Pretorius Z.A."/>
            <person name="Steffenson B.J."/>
            <person name="Schwessinger B."/>
            <person name="Dodds P.N."/>
            <person name="Figueroa M."/>
        </authorList>
    </citation>
    <scope>NUCLEOTIDE SEQUENCE [LARGE SCALE GENOMIC DNA]</scope>
    <source>
        <strain evidence="11">21-0</strain>
    </source>
</reference>
<evidence type="ECO:0000256" key="4">
    <source>
        <dbReference type="ARBA" id="ARBA00022692"/>
    </source>
</evidence>
<keyword evidence="6 9" id="KW-0472">Membrane</keyword>
<name>A0A5B0NFS4_PUCGR</name>